<dbReference type="InterPro" id="IPR021247">
    <property type="entry name" value="DUF2785"/>
</dbReference>
<feature type="chain" id="PRO_5006396600" description="DUF2785 domain-containing protein" evidence="1">
    <location>
        <begin position="20"/>
        <end position="293"/>
    </location>
</feature>
<evidence type="ECO:0008006" key="4">
    <source>
        <dbReference type="Google" id="ProtNLM"/>
    </source>
</evidence>
<evidence type="ECO:0000313" key="3">
    <source>
        <dbReference type="Proteomes" id="UP000050940"/>
    </source>
</evidence>
<dbReference type="Pfam" id="PF10978">
    <property type="entry name" value="DUF2785"/>
    <property type="match status" value="1"/>
</dbReference>
<keyword evidence="1" id="KW-0732">Signal</keyword>
<keyword evidence="3" id="KW-1185">Reference proteome</keyword>
<feature type="signal peptide" evidence="1">
    <location>
        <begin position="1"/>
        <end position="19"/>
    </location>
</feature>
<accession>A0A0R0DZB5</accession>
<proteinExistence type="predicted"/>
<dbReference type="PROSITE" id="PS51257">
    <property type="entry name" value="PROKAR_LIPOPROTEIN"/>
    <property type="match status" value="1"/>
</dbReference>
<sequence>MRSVLLSLGLCLAPATVAACPLATNDPATFDRLRRHDFAIGDAARLRPLALALVPCLSSPDPAVRDDTALAALTEWMRGDRLDVATLRELRARGYARLESNDAEGFTGPFTALMLAEVARTDRRMAWMDDVERATMVEHAAHHLEQVRDYRGHVPGEGWRHGVAHGADWLMQLALNPALTRPQLDRLLAAIASQVVPASSHAYAEGEYERLARPVLFIARHEAHAEDDWRQWLAGIAARLDETGPAWRDRDWLARRHDLLVFLAVLNLQIDLAPDPALLPLQQAVQAAARAMP</sequence>
<evidence type="ECO:0000313" key="2">
    <source>
        <dbReference type="EMBL" id="KRG87517.1"/>
    </source>
</evidence>
<gene>
    <name evidence="2" type="ORF">ABB34_04515</name>
</gene>
<dbReference type="PATRIC" id="fig|659018.3.peg.806"/>
<reference evidence="2 3" key="1">
    <citation type="submission" date="2015-05" db="EMBL/GenBank/DDBJ databases">
        <title>Genome sequencing and analysis of members of genus Stenotrophomonas.</title>
        <authorList>
            <person name="Patil P.P."/>
            <person name="Midha S."/>
            <person name="Patil P.B."/>
        </authorList>
    </citation>
    <scope>NUCLEOTIDE SEQUENCE [LARGE SCALE GENOMIC DNA]</scope>
    <source>
        <strain evidence="2 3">JCM 16244</strain>
    </source>
</reference>
<comment type="caution">
    <text evidence="2">The sequence shown here is derived from an EMBL/GenBank/DDBJ whole genome shotgun (WGS) entry which is preliminary data.</text>
</comment>
<dbReference type="AlphaFoldDB" id="A0A0R0DZB5"/>
<protein>
    <recommendedName>
        <fullName evidence="4">DUF2785 domain-containing protein</fullName>
    </recommendedName>
</protein>
<organism evidence="2 3">
    <name type="scientific">Stenotrophomonas daejeonensis</name>
    <dbReference type="NCBI Taxonomy" id="659018"/>
    <lineage>
        <taxon>Bacteria</taxon>
        <taxon>Pseudomonadati</taxon>
        <taxon>Pseudomonadota</taxon>
        <taxon>Gammaproteobacteria</taxon>
        <taxon>Lysobacterales</taxon>
        <taxon>Lysobacteraceae</taxon>
        <taxon>Stenotrophomonas</taxon>
    </lineage>
</organism>
<dbReference type="STRING" id="659018.ABB34_04515"/>
<name>A0A0R0DZB5_9GAMM</name>
<evidence type="ECO:0000256" key="1">
    <source>
        <dbReference type="SAM" id="SignalP"/>
    </source>
</evidence>
<dbReference type="Proteomes" id="UP000050940">
    <property type="component" value="Unassembled WGS sequence"/>
</dbReference>
<dbReference type="EMBL" id="LDJP01000022">
    <property type="protein sequence ID" value="KRG87517.1"/>
    <property type="molecule type" value="Genomic_DNA"/>
</dbReference>